<dbReference type="InterPro" id="IPR036188">
    <property type="entry name" value="FAD/NAD-bd_sf"/>
</dbReference>
<evidence type="ECO:0000259" key="5">
    <source>
        <dbReference type="Pfam" id="PF07992"/>
    </source>
</evidence>
<dbReference type="Pfam" id="PF07992">
    <property type="entry name" value="Pyr_redox_2"/>
    <property type="match status" value="1"/>
</dbReference>
<dbReference type="InterPro" id="IPR023753">
    <property type="entry name" value="FAD/NAD-binding_dom"/>
</dbReference>
<dbReference type="PANTHER" id="PTHR43735">
    <property type="entry name" value="APOPTOSIS-INDUCING FACTOR 1"/>
    <property type="match status" value="1"/>
</dbReference>
<dbReference type="GO" id="GO:0004174">
    <property type="term" value="F:electron-transferring-flavoprotein dehydrogenase activity"/>
    <property type="evidence" value="ECO:0007669"/>
    <property type="project" value="TreeGrafter"/>
</dbReference>
<gene>
    <name evidence="6" type="ORF">INT45_004824</name>
</gene>
<keyword evidence="7" id="KW-1185">Reference proteome</keyword>
<dbReference type="Proteomes" id="UP000646827">
    <property type="component" value="Unassembled WGS sequence"/>
</dbReference>
<dbReference type="GO" id="GO:0050660">
    <property type="term" value="F:flavin adenine dinucleotide binding"/>
    <property type="evidence" value="ECO:0007669"/>
    <property type="project" value="TreeGrafter"/>
</dbReference>
<name>A0A8H7VF11_9FUNG</name>
<comment type="similarity">
    <text evidence="1">Belongs to the FAD-dependent oxidoreductase family.</text>
</comment>
<keyword evidence="4" id="KW-0560">Oxidoreductase</keyword>
<evidence type="ECO:0000256" key="4">
    <source>
        <dbReference type="ARBA" id="ARBA00023002"/>
    </source>
</evidence>
<protein>
    <recommendedName>
        <fullName evidence="5">FAD/NAD(P)-binding domain-containing protein</fullName>
    </recommendedName>
</protein>
<dbReference type="Gene3D" id="3.50.50.100">
    <property type="match status" value="1"/>
</dbReference>
<evidence type="ECO:0000256" key="1">
    <source>
        <dbReference type="ARBA" id="ARBA00006442"/>
    </source>
</evidence>
<feature type="domain" description="FAD/NAD(P)-binding" evidence="5">
    <location>
        <begin position="6"/>
        <end position="297"/>
    </location>
</feature>
<dbReference type="OrthoDB" id="202203at2759"/>
<comment type="caution">
    <text evidence="6">The sequence shown here is derived from an EMBL/GenBank/DDBJ whole genome shotgun (WGS) entry which is preliminary data.</text>
</comment>
<dbReference type="PRINTS" id="PR00368">
    <property type="entry name" value="FADPNR"/>
</dbReference>
<dbReference type="PRINTS" id="PR00411">
    <property type="entry name" value="PNDRDTASEI"/>
</dbReference>
<sequence>MTQFENIVVVGGGYAGVRLAQTFEKKISSENNNKFRIILVDKKSYFYHIIAGPRAAVEHINNVIPYTHTFTENEKNIVVQATVVGLKKNTLYLDQPFEGSMELPFAYAVIATGIRYPTPSMLEALDIETANQEQHEIQTMVKEANSILIVGGGPTGVEVIGEIREKYADKKITLVHDQKLLLNNDIPDTPRAQMLEKVQRNNVKVILDDIVELPDNNQIKKTIYKPKESLLTRKGVKLEVDLVMLMFGMSAATQWLKDTPVPLATRGGFIKVKPTLQVDAPGFENVYAAGDVADIDEFKLAGRSTGHTRVITANIQSSIDGKEPSRTYKANNKFLMGITFGKKQGYIFTPLGSLGDWAIAFAKGRTLSTKRFWGMLNLKEPNNSNDDSQHSLNRSSSSKILTTTSVTLGVVAIATYYLSQQHRTTFQNILQSIY</sequence>
<evidence type="ECO:0000313" key="6">
    <source>
        <dbReference type="EMBL" id="KAG2218075.1"/>
    </source>
</evidence>
<dbReference type="SUPFAM" id="SSF51905">
    <property type="entry name" value="FAD/NAD(P)-binding domain"/>
    <property type="match status" value="2"/>
</dbReference>
<dbReference type="PANTHER" id="PTHR43735:SF3">
    <property type="entry name" value="FERROPTOSIS SUPPRESSOR PROTEIN 1"/>
    <property type="match status" value="1"/>
</dbReference>
<evidence type="ECO:0000256" key="3">
    <source>
        <dbReference type="ARBA" id="ARBA00022827"/>
    </source>
</evidence>
<keyword evidence="3" id="KW-0274">FAD</keyword>
<dbReference type="EMBL" id="JAEPRB010000253">
    <property type="protein sequence ID" value="KAG2218075.1"/>
    <property type="molecule type" value="Genomic_DNA"/>
</dbReference>
<keyword evidence="2" id="KW-0285">Flavoprotein</keyword>
<proteinExistence type="inferred from homology"/>
<accession>A0A8H7VF11</accession>
<evidence type="ECO:0000313" key="7">
    <source>
        <dbReference type="Proteomes" id="UP000646827"/>
    </source>
</evidence>
<dbReference type="AlphaFoldDB" id="A0A8H7VF11"/>
<organism evidence="6 7">
    <name type="scientific">Circinella minor</name>
    <dbReference type="NCBI Taxonomy" id="1195481"/>
    <lineage>
        <taxon>Eukaryota</taxon>
        <taxon>Fungi</taxon>
        <taxon>Fungi incertae sedis</taxon>
        <taxon>Mucoromycota</taxon>
        <taxon>Mucoromycotina</taxon>
        <taxon>Mucoromycetes</taxon>
        <taxon>Mucorales</taxon>
        <taxon>Lichtheimiaceae</taxon>
        <taxon>Circinella</taxon>
    </lineage>
</organism>
<reference evidence="6 7" key="1">
    <citation type="submission" date="2020-12" db="EMBL/GenBank/DDBJ databases">
        <title>Metabolic potential, ecology and presence of endohyphal bacteria is reflected in genomic diversity of Mucoromycotina.</title>
        <authorList>
            <person name="Muszewska A."/>
            <person name="Okrasinska A."/>
            <person name="Steczkiewicz K."/>
            <person name="Drgas O."/>
            <person name="Orlowska M."/>
            <person name="Perlinska-Lenart U."/>
            <person name="Aleksandrzak-Piekarczyk T."/>
            <person name="Szatraj K."/>
            <person name="Zielenkiewicz U."/>
            <person name="Pilsyk S."/>
            <person name="Malc E."/>
            <person name="Mieczkowski P."/>
            <person name="Kruszewska J.S."/>
            <person name="Biernat P."/>
            <person name="Pawlowska J."/>
        </authorList>
    </citation>
    <scope>NUCLEOTIDE SEQUENCE [LARGE SCALE GENOMIC DNA]</scope>
    <source>
        <strain evidence="6 7">CBS 142.35</strain>
    </source>
</reference>
<dbReference type="GO" id="GO:0005737">
    <property type="term" value="C:cytoplasm"/>
    <property type="evidence" value="ECO:0007669"/>
    <property type="project" value="TreeGrafter"/>
</dbReference>
<evidence type="ECO:0000256" key="2">
    <source>
        <dbReference type="ARBA" id="ARBA00022630"/>
    </source>
</evidence>